<dbReference type="EMBL" id="JAULJE010000011">
    <property type="protein sequence ID" value="KAK1337055.1"/>
    <property type="molecule type" value="Genomic_DNA"/>
</dbReference>
<name>A0AA40HU80_CNENI</name>
<protein>
    <submittedName>
        <fullName evidence="2">Uncharacterized protein</fullName>
    </submittedName>
</protein>
<comment type="caution">
    <text evidence="2">The sequence shown here is derived from an EMBL/GenBank/DDBJ whole genome shotgun (WGS) entry which is preliminary data.</text>
</comment>
<feature type="region of interest" description="Disordered" evidence="1">
    <location>
        <begin position="1"/>
        <end position="50"/>
    </location>
</feature>
<evidence type="ECO:0000256" key="1">
    <source>
        <dbReference type="SAM" id="MobiDB-lite"/>
    </source>
</evidence>
<feature type="region of interest" description="Disordered" evidence="1">
    <location>
        <begin position="92"/>
        <end position="154"/>
    </location>
</feature>
<reference evidence="2" key="1">
    <citation type="submission" date="2023-06" db="EMBL/GenBank/DDBJ databases">
        <title>Reference genome for the Northern bat (Eptesicus nilssonii), a most northern bat species.</title>
        <authorList>
            <person name="Laine V.N."/>
            <person name="Pulliainen A.T."/>
            <person name="Lilley T.M."/>
        </authorList>
    </citation>
    <scope>NUCLEOTIDE SEQUENCE</scope>
    <source>
        <strain evidence="2">BLF_Eptnil</strain>
        <tissue evidence="2">Kidney</tissue>
    </source>
</reference>
<organism evidence="2 3">
    <name type="scientific">Cnephaeus nilssonii</name>
    <name type="common">Northern bat</name>
    <name type="synonym">Eptesicus nilssonii</name>
    <dbReference type="NCBI Taxonomy" id="3371016"/>
    <lineage>
        <taxon>Eukaryota</taxon>
        <taxon>Metazoa</taxon>
        <taxon>Chordata</taxon>
        <taxon>Craniata</taxon>
        <taxon>Vertebrata</taxon>
        <taxon>Euteleostomi</taxon>
        <taxon>Mammalia</taxon>
        <taxon>Eutheria</taxon>
        <taxon>Laurasiatheria</taxon>
        <taxon>Chiroptera</taxon>
        <taxon>Yangochiroptera</taxon>
        <taxon>Vespertilionidae</taxon>
        <taxon>Cnephaeus</taxon>
    </lineage>
</organism>
<accession>A0AA40HU80</accession>
<keyword evidence="3" id="KW-1185">Reference proteome</keyword>
<dbReference type="AlphaFoldDB" id="A0AA40HU80"/>
<proteinExistence type="predicted"/>
<sequence>MGGAGGSAAAPGPRSFPPWEPFLGFRGTDPPSPAKLGLESTQVGGSPVFPERDSCFSLQMSFENEEMRARTRSKALRGECRLPVVLAPQLALSESQAKAVDATSPQENGPRDARSSLAGPGSKASGGLGLWAPWSSPGQSAGRGARQTQLHGAFPARLGGRAHCSEGPGACVGRGRLSLQSHQPSQVGLKAH</sequence>
<dbReference type="Proteomes" id="UP001177744">
    <property type="component" value="Unassembled WGS sequence"/>
</dbReference>
<evidence type="ECO:0000313" key="2">
    <source>
        <dbReference type="EMBL" id="KAK1337055.1"/>
    </source>
</evidence>
<evidence type="ECO:0000313" key="3">
    <source>
        <dbReference type="Proteomes" id="UP001177744"/>
    </source>
</evidence>
<gene>
    <name evidence="2" type="ORF">QTO34_001677</name>
</gene>